<protein>
    <submittedName>
        <fullName evidence="1">Uncharacterized protein</fullName>
    </submittedName>
</protein>
<dbReference type="Proteomes" id="UP000008630">
    <property type="component" value="Chromosome"/>
</dbReference>
<dbReference type="KEGG" id="bhl:Bache_3143"/>
<reference evidence="1 2" key="2">
    <citation type="journal article" date="2011" name="Stand. Genomic Sci.">
        <title>Complete genome sequence of Bacteroides helcogenes type strain (P 36-108).</title>
        <authorList>
            <person name="Pati A."/>
            <person name="Gronow S."/>
            <person name="Zeytun A."/>
            <person name="Lapidus A."/>
            <person name="Nolan M."/>
            <person name="Hammon N."/>
            <person name="Deshpande S."/>
            <person name="Cheng J.F."/>
            <person name="Tapia R."/>
            <person name="Han C."/>
            <person name="Goodwin L."/>
            <person name="Pitluck S."/>
            <person name="Liolios K."/>
            <person name="Pagani I."/>
            <person name="Ivanova N."/>
            <person name="Mavromatis K."/>
            <person name="Chen A."/>
            <person name="Palaniappan K."/>
            <person name="Land M."/>
            <person name="Hauser L."/>
            <person name="Chang Y.J."/>
            <person name="Jeffries C.D."/>
            <person name="Detter J.C."/>
            <person name="Brambilla E."/>
            <person name="Rohde M."/>
            <person name="Goker M."/>
            <person name="Woyke T."/>
            <person name="Bristow J."/>
            <person name="Eisen J.A."/>
            <person name="Markowitz V."/>
            <person name="Hugenholtz P."/>
            <person name="Kyrpides N.C."/>
            <person name="Klenk H.P."/>
            <person name="Lucas S."/>
        </authorList>
    </citation>
    <scope>NUCLEOTIDE SEQUENCE [LARGE SCALE GENOMIC DNA]</scope>
    <source>
        <strain evidence="2">ATCC 35417 / DSM 20613 / JCM 6297 / CCUG 15421 / P 36-108</strain>
    </source>
</reference>
<keyword evidence="2" id="KW-1185">Reference proteome</keyword>
<dbReference type="EMBL" id="CP002352">
    <property type="protein sequence ID" value="ADV45068.1"/>
    <property type="molecule type" value="Genomic_DNA"/>
</dbReference>
<sequence length="149" mass="17969">MNETLDYATVPYDFDHCQQAQCPQADTCLRRLAAIHAPKTLHSMKTVNPNNLPADLAKCPYFLTTQKVRIAWGIKDFLNRLPLEDAKAIRRTLIYHFTKTHYYRLQRKERYLRPEEQEYIRQLFRRYGVTDEPTYEYYTEEYNWSTHNL</sequence>
<dbReference type="AlphaFoldDB" id="E6SQZ9"/>
<dbReference type="HOGENOM" id="CLU_115284_0_0_10"/>
<dbReference type="eggNOG" id="ENOG503420H">
    <property type="taxonomic scope" value="Bacteria"/>
</dbReference>
<gene>
    <name evidence="1" type="ordered locus">Bache_3143</name>
</gene>
<accession>E6SQZ9</accession>
<dbReference type="PATRIC" id="fig|693979.3.peg.3292"/>
<dbReference type="InterPro" id="IPR045724">
    <property type="entry name" value="DUF6078"/>
</dbReference>
<dbReference type="OrthoDB" id="1070184at2"/>
<organism evidence="1 2">
    <name type="scientific">Bacteroides helcogenes (strain ATCC 35417 / DSM 20613 / JCM 6297 / CCUG 15421 / P 36-108)</name>
    <dbReference type="NCBI Taxonomy" id="693979"/>
    <lineage>
        <taxon>Bacteria</taxon>
        <taxon>Pseudomonadati</taxon>
        <taxon>Bacteroidota</taxon>
        <taxon>Bacteroidia</taxon>
        <taxon>Bacteroidales</taxon>
        <taxon>Bacteroidaceae</taxon>
        <taxon>Bacteroides</taxon>
    </lineage>
</organism>
<reference key="1">
    <citation type="submission" date="2010-11" db="EMBL/GenBank/DDBJ databases">
        <title>The complete genome of Bacteroides helcogenes P 36-108.</title>
        <authorList>
            <consortium name="US DOE Joint Genome Institute (JGI-PGF)"/>
            <person name="Lucas S."/>
            <person name="Copeland A."/>
            <person name="Lapidus A."/>
            <person name="Bruce D."/>
            <person name="Goodwin L."/>
            <person name="Pitluck S."/>
            <person name="Kyrpides N."/>
            <person name="Mavromatis K."/>
            <person name="Ivanova N."/>
            <person name="Zeytun A."/>
            <person name="Brettin T."/>
            <person name="Detter J.C."/>
            <person name="Tapia R."/>
            <person name="Han C."/>
            <person name="Land M."/>
            <person name="Hauser L."/>
            <person name="Markowitz V."/>
            <person name="Cheng J.-F."/>
            <person name="Hugenholtz P."/>
            <person name="Woyke T."/>
            <person name="Wu D."/>
            <person name="Gronow S."/>
            <person name="Wellnitz S."/>
            <person name="Brambilla E."/>
            <person name="Klenk H.-P."/>
            <person name="Eisen J.A."/>
        </authorList>
    </citation>
    <scope>NUCLEOTIDE SEQUENCE</scope>
    <source>
        <strain>P 36-108</strain>
    </source>
</reference>
<dbReference type="Pfam" id="PF19555">
    <property type="entry name" value="DUF6078"/>
    <property type="match status" value="1"/>
</dbReference>
<name>E6SQZ9_BACT6</name>
<evidence type="ECO:0000313" key="1">
    <source>
        <dbReference type="EMBL" id="ADV45068.1"/>
    </source>
</evidence>
<proteinExistence type="predicted"/>
<evidence type="ECO:0000313" key="2">
    <source>
        <dbReference type="Proteomes" id="UP000008630"/>
    </source>
</evidence>
<dbReference type="RefSeq" id="WP_013548655.1">
    <property type="nucleotide sequence ID" value="NC_014933.1"/>
</dbReference>